<dbReference type="Proteomes" id="UP001159641">
    <property type="component" value="Unassembled WGS sequence"/>
</dbReference>
<feature type="region of interest" description="Disordered" evidence="1">
    <location>
        <begin position="37"/>
        <end position="119"/>
    </location>
</feature>
<organism evidence="2 3">
    <name type="scientific">Eschrichtius robustus</name>
    <name type="common">California gray whale</name>
    <name type="synonym">Eschrichtius gibbosus</name>
    <dbReference type="NCBI Taxonomy" id="9764"/>
    <lineage>
        <taxon>Eukaryota</taxon>
        <taxon>Metazoa</taxon>
        <taxon>Chordata</taxon>
        <taxon>Craniata</taxon>
        <taxon>Vertebrata</taxon>
        <taxon>Euteleostomi</taxon>
        <taxon>Mammalia</taxon>
        <taxon>Eutheria</taxon>
        <taxon>Laurasiatheria</taxon>
        <taxon>Artiodactyla</taxon>
        <taxon>Whippomorpha</taxon>
        <taxon>Cetacea</taxon>
        <taxon>Mysticeti</taxon>
        <taxon>Eschrichtiidae</taxon>
        <taxon>Eschrichtius</taxon>
    </lineage>
</organism>
<evidence type="ECO:0000313" key="3">
    <source>
        <dbReference type="Proteomes" id="UP001159641"/>
    </source>
</evidence>
<comment type="caution">
    <text evidence="2">The sequence shown here is derived from an EMBL/GenBank/DDBJ whole genome shotgun (WGS) entry which is preliminary data.</text>
</comment>
<feature type="compositionally biased region" description="Basic and acidic residues" evidence="1">
    <location>
        <begin position="296"/>
        <end position="305"/>
    </location>
</feature>
<reference evidence="2 3" key="1">
    <citation type="submission" date="2022-11" db="EMBL/GenBank/DDBJ databases">
        <title>Whole genome sequence of Eschrichtius robustus ER-17-0199.</title>
        <authorList>
            <person name="Bruniche-Olsen A."/>
            <person name="Black A.N."/>
            <person name="Fields C.J."/>
            <person name="Walden K."/>
            <person name="Dewoody J.A."/>
        </authorList>
    </citation>
    <scope>NUCLEOTIDE SEQUENCE [LARGE SCALE GENOMIC DNA]</scope>
    <source>
        <strain evidence="2">ER-17-0199</strain>
        <tissue evidence="2">Blubber</tissue>
    </source>
</reference>
<proteinExistence type="predicted"/>
<accession>A0AB34HEA7</accession>
<dbReference type="EMBL" id="JAIQCJ010001309">
    <property type="protein sequence ID" value="KAJ8791156.1"/>
    <property type="molecule type" value="Genomic_DNA"/>
</dbReference>
<protein>
    <submittedName>
        <fullName evidence="2">Uncharacterized protein</fullName>
    </submittedName>
</protein>
<feature type="region of interest" description="Disordered" evidence="1">
    <location>
        <begin position="271"/>
        <end position="305"/>
    </location>
</feature>
<feature type="region of interest" description="Disordered" evidence="1">
    <location>
        <begin position="1"/>
        <end position="25"/>
    </location>
</feature>
<feature type="non-terminal residue" evidence="2">
    <location>
        <position position="1"/>
    </location>
</feature>
<keyword evidence="3" id="KW-1185">Reference proteome</keyword>
<name>A0AB34HEA7_ESCRO</name>
<gene>
    <name evidence="2" type="ORF">J1605_020826</name>
</gene>
<evidence type="ECO:0000256" key="1">
    <source>
        <dbReference type="SAM" id="MobiDB-lite"/>
    </source>
</evidence>
<dbReference type="AlphaFoldDB" id="A0AB34HEA7"/>
<sequence length="305" mass="32397">CIALHGSPPHARASRRRAGVRRGEPGLFRVPVNSWTHVASGPRDLSPGSPRVGPGGGSSGEWSRLTARPVKAVGPPRPGPLTHRRACRAPQAVTGEPARRSCAPSPQAWSQPYEGDGRQGLAPPVTQLGCCGKYTDLYFSQSWRLEVRDPKAPPNTITLGGQESGDTGIHPQASWRLALSWWQQDVDAERQDIYGAPAAPRRSELLRCVSLLDPHDSPCPSYGSAEAPRTPALSPSSSAEQAFEGVWAGSGQKWEACLLLGVPGAASSLFPSTLPSGHSVGESRAEPWSCQLPPEGHADKRGCQP</sequence>
<evidence type="ECO:0000313" key="2">
    <source>
        <dbReference type="EMBL" id="KAJ8791156.1"/>
    </source>
</evidence>